<name>A0A1Q8QKA0_9FIRM</name>
<organism evidence="10 11">
    <name type="scientific">Desulfosporosinus metallidurans</name>
    <dbReference type="NCBI Taxonomy" id="1888891"/>
    <lineage>
        <taxon>Bacteria</taxon>
        <taxon>Bacillati</taxon>
        <taxon>Bacillota</taxon>
        <taxon>Clostridia</taxon>
        <taxon>Eubacteriales</taxon>
        <taxon>Desulfitobacteriaceae</taxon>
        <taxon>Desulfosporosinus</taxon>
    </lineage>
</organism>
<dbReference type="EMBL" id="MLBF01000052">
    <property type="protein sequence ID" value="OLN27750.1"/>
    <property type="molecule type" value="Genomic_DNA"/>
</dbReference>
<evidence type="ECO:0000256" key="3">
    <source>
        <dbReference type="ARBA" id="ARBA00022448"/>
    </source>
</evidence>
<dbReference type="PANTHER" id="PTHR30252:SF3">
    <property type="entry name" value="PYRUVATE_PROTON SYMPORTER BTST"/>
    <property type="match status" value="1"/>
</dbReference>
<comment type="subcellular location">
    <subcellularLocation>
        <location evidence="1">Cell membrane</location>
        <topology evidence="1">Multi-pass membrane protein</topology>
    </subcellularLocation>
</comment>
<feature type="transmembrane region" description="Helical" evidence="8">
    <location>
        <begin position="190"/>
        <end position="208"/>
    </location>
</feature>
<feature type="transmembrane region" description="Helical" evidence="8">
    <location>
        <begin position="130"/>
        <end position="154"/>
    </location>
</feature>
<feature type="transmembrane region" description="Helical" evidence="8">
    <location>
        <begin position="256"/>
        <end position="273"/>
    </location>
</feature>
<dbReference type="STRING" id="1888891.DSOL_4390"/>
<evidence type="ECO:0000256" key="2">
    <source>
        <dbReference type="ARBA" id="ARBA00007755"/>
    </source>
</evidence>
<dbReference type="GO" id="GO:0009267">
    <property type="term" value="P:cellular response to starvation"/>
    <property type="evidence" value="ECO:0007669"/>
    <property type="project" value="InterPro"/>
</dbReference>
<dbReference type="RefSeq" id="WP_075366738.1">
    <property type="nucleotide sequence ID" value="NZ_MLBF01000052.1"/>
</dbReference>
<evidence type="ECO:0000313" key="10">
    <source>
        <dbReference type="EMBL" id="OLN27750.1"/>
    </source>
</evidence>
<keyword evidence="6 8" id="KW-1133">Transmembrane helix</keyword>
<dbReference type="InterPro" id="IPR003706">
    <property type="entry name" value="CstA_N"/>
</dbReference>
<feature type="transmembrane region" description="Helical" evidence="8">
    <location>
        <begin position="293"/>
        <end position="318"/>
    </location>
</feature>
<feature type="transmembrane region" description="Helical" evidence="8">
    <location>
        <begin position="419"/>
        <end position="443"/>
    </location>
</feature>
<keyword evidence="5 8" id="KW-0812">Transmembrane</keyword>
<dbReference type="Pfam" id="PF02554">
    <property type="entry name" value="CstA"/>
    <property type="match status" value="1"/>
</dbReference>
<dbReference type="OrthoDB" id="9761224at2"/>
<feature type="transmembrane region" description="Helical" evidence="8">
    <location>
        <begin position="228"/>
        <end position="244"/>
    </location>
</feature>
<evidence type="ECO:0000256" key="8">
    <source>
        <dbReference type="SAM" id="Phobius"/>
    </source>
</evidence>
<comment type="similarity">
    <text evidence="2">Belongs to the peptide transporter carbon starvation (CstA) (TC 2.A.114) family.</text>
</comment>
<feature type="transmembrane region" description="Helical" evidence="8">
    <location>
        <begin position="160"/>
        <end position="178"/>
    </location>
</feature>
<evidence type="ECO:0000256" key="1">
    <source>
        <dbReference type="ARBA" id="ARBA00004651"/>
    </source>
</evidence>
<keyword evidence="3" id="KW-0813">Transport</keyword>
<dbReference type="GO" id="GO:0005886">
    <property type="term" value="C:plasma membrane"/>
    <property type="evidence" value="ECO:0007669"/>
    <property type="project" value="UniProtKB-SubCell"/>
</dbReference>
<evidence type="ECO:0000256" key="4">
    <source>
        <dbReference type="ARBA" id="ARBA00022475"/>
    </source>
</evidence>
<feature type="transmembrane region" description="Helical" evidence="8">
    <location>
        <begin position="556"/>
        <end position="576"/>
    </location>
</feature>
<feature type="transmembrane region" description="Helical" evidence="8">
    <location>
        <begin position="526"/>
        <end position="550"/>
    </location>
</feature>
<dbReference type="PANTHER" id="PTHR30252">
    <property type="entry name" value="INNER MEMBRANE PEPTIDE TRANSPORTER"/>
    <property type="match status" value="1"/>
</dbReference>
<evidence type="ECO:0000256" key="6">
    <source>
        <dbReference type="ARBA" id="ARBA00022989"/>
    </source>
</evidence>
<keyword evidence="4" id="KW-1003">Cell membrane</keyword>
<evidence type="ECO:0000256" key="5">
    <source>
        <dbReference type="ARBA" id="ARBA00022692"/>
    </source>
</evidence>
<dbReference type="InterPro" id="IPR051605">
    <property type="entry name" value="CstA"/>
</dbReference>
<accession>A0A1Q8QKA0</accession>
<protein>
    <submittedName>
        <fullName evidence="10">Carbon starvation protein A</fullName>
    </submittedName>
</protein>
<evidence type="ECO:0000259" key="9">
    <source>
        <dbReference type="Pfam" id="PF02554"/>
    </source>
</evidence>
<feature type="domain" description="CstA N-terminal" evidence="9">
    <location>
        <begin position="2"/>
        <end position="539"/>
    </location>
</feature>
<dbReference type="AlphaFoldDB" id="A0A1Q8QKA0"/>
<proteinExistence type="inferred from homology"/>
<comment type="caution">
    <text evidence="10">The sequence shown here is derived from an EMBL/GenBank/DDBJ whole genome shotgun (WGS) entry which is preliminary data.</text>
</comment>
<reference evidence="10 11" key="1">
    <citation type="submission" date="2016-09" db="EMBL/GenBank/DDBJ databases">
        <title>Complete genome of Desulfosporosinus sp. OL.</title>
        <authorList>
            <person name="Mardanov A."/>
            <person name="Beletsky A."/>
            <person name="Panova A."/>
            <person name="Karnachuk O."/>
            <person name="Ravin N."/>
        </authorList>
    </citation>
    <scope>NUCLEOTIDE SEQUENCE [LARGE SCALE GENOMIC DNA]</scope>
    <source>
        <strain evidence="10 11">OL</strain>
    </source>
</reference>
<feature type="transmembrane region" description="Helical" evidence="8">
    <location>
        <begin position="330"/>
        <end position="354"/>
    </location>
</feature>
<feature type="transmembrane region" description="Helical" evidence="8">
    <location>
        <begin position="464"/>
        <end position="483"/>
    </location>
</feature>
<gene>
    <name evidence="10" type="ORF">DSOL_4390</name>
</gene>
<dbReference type="Proteomes" id="UP000186102">
    <property type="component" value="Unassembled WGS sequence"/>
</dbReference>
<evidence type="ECO:0000313" key="11">
    <source>
        <dbReference type="Proteomes" id="UP000186102"/>
    </source>
</evidence>
<keyword evidence="7 8" id="KW-0472">Membrane</keyword>
<sequence>MNALTLIIASALILMLGYRFYGAFISAKVLALDPSNITPAVRMEDGQDYVPTNKWVVFGHHFAAIAGAGPLVGPVLAAQFGYLPSALWILIGAVLGGAVHDAVVLFASVRHDGKSLSDIAKDEVGPVTGFITGIAILFIITITMAGLAMVIVNALYKNSWGVFTIAMTIPIAIFIGIYMRKLRPGKLGEASVIGVVLILLAVALGPVIKNSPLAFLFFYDVKTLEIILPVYGFIAAALPVWLLLAPRDYLSSYMKIGTIAALALGIVFVHPQLQMPAVTQFVNGGGPIINGKVWPFLFITIACGAVSGFHALIASGTTPKMLKDEGDIKLIGYGGMIMEAFVAMMALIAATVLAPGDYFAINTSPAVFAHLGMQVKDLPLLSQMVGENIAGRPGGAVSLAVGMAHIFSSIPGLKGLMAYWYQFAIMFEALFILTTIDAGTRVARFIAQDFLGMLFKPLRNSKSLVLSILLSALVSFAWGYLLYGGDIATIWPIFGVSNQLLATLALAIGSNMILRRTKKISYTMTTFIPMIFMGVTSSTAGYLTIVNNYIPKHQTLPAVLAALMIVLATIIVVDSIRKLWQTYSSISNGLVPNVAAK</sequence>
<feature type="transmembrane region" description="Helical" evidence="8">
    <location>
        <begin position="86"/>
        <end position="109"/>
    </location>
</feature>
<evidence type="ECO:0000256" key="7">
    <source>
        <dbReference type="ARBA" id="ARBA00023136"/>
    </source>
</evidence>
<keyword evidence="11" id="KW-1185">Reference proteome</keyword>
<feature type="transmembrane region" description="Helical" evidence="8">
    <location>
        <begin position="489"/>
        <end position="514"/>
    </location>
</feature>